<dbReference type="SMART" id="SM00382">
    <property type="entry name" value="AAA"/>
    <property type="match status" value="1"/>
</dbReference>
<feature type="domain" description="ABC transporter" evidence="6">
    <location>
        <begin position="5"/>
        <end position="244"/>
    </location>
</feature>
<sequence>MAAALEIQNLEVVYQGVIQALAGISLQVPEGSIVALLGANGAGKTTTLKAISGFLPLENGRVTSGSIRIGGDNIAKLAPHTIVRRGTFHVREGRHVFTDMTVEENLVASTFAQRSPRSRKEAFDEVYTFFPILSQRRHQPAGFLSGGEQQMLAIGRALVADPKIILLDEPSLGLAPLIVKDIFEIIARINREKKVSMLLVEQNASIALKYASYGYVLETGRVALEGTTSDLGKNDDIQKLYLGVDTDEIA</sequence>
<name>A0ABT3YLP3_9HYPH</name>
<comment type="similarity">
    <text evidence="1">Belongs to the ABC transporter superfamily.</text>
</comment>
<keyword evidence="4 7" id="KW-0067">ATP-binding</keyword>
<dbReference type="Gene3D" id="3.40.50.300">
    <property type="entry name" value="P-loop containing nucleotide triphosphate hydrolases"/>
    <property type="match status" value="1"/>
</dbReference>
<dbReference type="InterPro" id="IPR003439">
    <property type="entry name" value="ABC_transporter-like_ATP-bd"/>
</dbReference>
<dbReference type="PANTHER" id="PTHR43820">
    <property type="entry name" value="HIGH-AFFINITY BRANCHED-CHAIN AMINO ACID TRANSPORT ATP-BINDING PROTEIN LIVF"/>
    <property type="match status" value="1"/>
</dbReference>
<evidence type="ECO:0000256" key="1">
    <source>
        <dbReference type="ARBA" id="ARBA00005417"/>
    </source>
</evidence>
<reference evidence="7" key="1">
    <citation type="submission" date="2022-10" db="EMBL/GenBank/DDBJ databases">
        <title>Hoeflea sp. J2-29, isolated from marine algae.</title>
        <authorList>
            <person name="Kristyanto S."/>
            <person name="Kim J.M."/>
            <person name="Jeon C.O."/>
        </authorList>
    </citation>
    <scope>NUCLEOTIDE SEQUENCE</scope>
    <source>
        <strain evidence="7">J2-29</strain>
    </source>
</reference>
<organism evidence="7 8">
    <name type="scientific">Hoeflea ulvae</name>
    <dbReference type="NCBI Taxonomy" id="2983764"/>
    <lineage>
        <taxon>Bacteria</taxon>
        <taxon>Pseudomonadati</taxon>
        <taxon>Pseudomonadota</taxon>
        <taxon>Alphaproteobacteria</taxon>
        <taxon>Hyphomicrobiales</taxon>
        <taxon>Rhizobiaceae</taxon>
        <taxon>Hoeflea</taxon>
    </lineage>
</organism>
<gene>
    <name evidence="7" type="ORF">OEG82_22790</name>
</gene>
<comment type="caution">
    <text evidence="7">The sequence shown here is derived from an EMBL/GenBank/DDBJ whole genome shotgun (WGS) entry which is preliminary data.</text>
</comment>
<dbReference type="GO" id="GO:0005524">
    <property type="term" value="F:ATP binding"/>
    <property type="evidence" value="ECO:0007669"/>
    <property type="project" value="UniProtKB-KW"/>
</dbReference>
<dbReference type="InterPro" id="IPR027417">
    <property type="entry name" value="P-loop_NTPase"/>
</dbReference>
<dbReference type="EMBL" id="JAOVZQ010000001">
    <property type="protein sequence ID" value="MCY0096818.1"/>
    <property type="molecule type" value="Genomic_DNA"/>
</dbReference>
<dbReference type="PROSITE" id="PS00211">
    <property type="entry name" value="ABC_TRANSPORTER_1"/>
    <property type="match status" value="1"/>
</dbReference>
<dbReference type="PANTHER" id="PTHR43820:SF8">
    <property type="entry name" value="ABC TRANSPORTER SUBSTRATE-BINDING PROTEIN"/>
    <property type="match status" value="1"/>
</dbReference>
<dbReference type="SUPFAM" id="SSF52540">
    <property type="entry name" value="P-loop containing nucleoside triphosphate hydrolases"/>
    <property type="match status" value="1"/>
</dbReference>
<evidence type="ECO:0000256" key="4">
    <source>
        <dbReference type="ARBA" id="ARBA00022840"/>
    </source>
</evidence>
<dbReference type="Pfam" id="PF00005">
    <property type="entry name" value="ABC_tran"/>
    <property type="match status" value="1"/>
</dbReference>
<evidence type="ECO:0000256" key="5">
    <source>
        <dbReference type="ARBA" id="ARBA00022970"/>
    </source>
</evidence>
<dbReference type="CDD" id="cd03224">
    <property type="entry name" value="ABC_TM1139_LivF_branched"/>
    <property type="match status" value="1"/>
</dbReference>
<evidence type="ECO:0000256" key="2">
    <source>
        <dbReference type="ARBA" id="ARBA00022448"/>
    </source>
</evidence>
<evidence type="ECO:0000313" key="7">
    <source>
        <dbReference type="EMBL" id="MCY0096818.1"/>
    </source>
</evidence>
<keyword evidence="3" id="KW-0547">Nucleotide-binding</keyword>
<dbReference type="Proteomes" id="UP001081283">
    <property type="component" value="Unassembled WGS sequence"/>
</dbReference>
<keyword evidence="2" id="KW-0813">Transport</keyword>
<evidence type="ECO:0000256" key="3">
    <source>
        <dbReference type="ARBA" id="ARBA00022741"/>
    </source>
</evidence>
<keyword evidence="8" id="KW-1185">Reference proteome</keyword>
<proteinExistence type="inferred from homology"/>
<dbReference type="InterPro" id="IPR052156">
    <property type="entry name" value="BCAA_Transport_ATP-bd_LivF"/>
</dbReference>
<evidence type="ECO:0000259" key="6">
    <source>
        <dbReference type="PROSITE" id="PS50893"/>
    </source>
</evidence>
<evidence type="ECO:0000313" key="8">
    <source>
        <dbReference type="Proteomes" id="UP001081283"/>
    </source>
</evidence>
<dbReference type="PROSITE" id="PS50893">
    <property type="entry name" value="ABC_TRANSPORTER_2"/>
    <property type="match status" value="1"/>
</dbReference>
<dbReference type="InterPro" id="IPR017871">
    <property type="entry name" value="ABC_transporter-like_CS"/>
</dbReference>
<accession>A0ABT3YLP3</accession>
<protein>
    <submittedName>
        <fullName evidence="7">ABC transporter ATP-binding protein</fullName>
    </submittedName>
</protein>
<keyword evidence="5" id="KW-0029">Amino-acid transport</keyword>
<dbReference type="RefSeq" id="WP_267614642.1">
    <property type="nucleotide sequence ID" value="NZ_JAOVZQ010000001.1"/>
</dbReference>
<dbReference type="InterPro" id="IPR003593">
    <property type="entry name" value="AAA+_ATPase"/>
</dbReference>